<proteinExistence type="predicted"/>
<evidence type="ECO:0000313" key="1">
    <source>
        <dbReference type="EMBL" id="VAW64738.1"/>
    </source>
</evidence>
<sequence>MKEPPETLRWLKGNIVWNAEGGGLVEAAGTTFIELFFVFDDPEKRVFFSDAGVWAEALRFLFKYGYARGVKKEKDGVEKVTRRCFNIKNYLYDIVDGASHFKGLSRKGIFALDRYMSSDESKVNCHDQAYAVTVFSGALGLEVEGLYMQPFGFLNYTQLVGRGPCNNPFPGDKLRTVEENLEFTEEGRKRMKLKPLKLEDYLVVNVSEDGDGPDTDRKGFDNHSYCEYKNRIYDACAGPSVGNEDRKGYVNKNVDSA</sequence>
<feature type="non-terminal residue" evidence="1">
    <location>
        <position position="257"/>
    </location>
</feature>
<gene>
    <name evidence="1" type="ORF">MNBD_GAMMA10-506</name>
</gene>
<dbReference type="AlphaFoldDB" id="A0A3B0X912"/>
<dbReference type="EMBL" id="UOFJ01000145">
    <property type="protein sequence ID" value="VAW64738.1"/>
    <property type="molecule type" value="Genomic_DNA"/>
</dbReference>
<accession>A0A3B0X912</accession>
<organism evidence="1">
    <name type="scientific">hydrothermal vent metagenome</name>
    <dbReference type="NCBI Taxonomy" id="652676"/>
    <lineage>
        <taxon>unclassified sequences</taxon>
        <taxon>metagenomes</taxon>
        <taxon>ecological metagenomes</taxon>
    </lineage>
</organism>
<reference evidence="1" key="1">
    <citation type="submission" date="2018-06" db="EMBL/GenBank/DDBJ databases">
        <authorList>
            <person name="Zhirakovskaya E."/>
        </authorList>
    </citation>
    <scope>NUCLEOTIDE SEQUENCE</scope>
</reference>
<name>A0A3B0X912_9ZZZZ</name>
<protein>
    <submittedName>
        <fullName evidence="1">Uncharacterized protein</fullName>
    </submittedName>
</protein>